<dbReference type="Proteomes" id="UP000530928">
    <property type="component" value="Unassembled WGS sequence"/>
</dbReference>
<keyword evidence="3" id="KW-1185">Reference proteome</keyword>
<feature type="compositionally biased region" description="Polar residues" evidence="1">
    <location>
        <begin position="486"/>
        <end position="495"/>
    </location>
</feature>
<feature type="region of interest" description="Disordered" evidence="1">
    <location>
        <begin position="486"/>
        <end position="510"/>
    </location>
</feature>
<dbReference type="EMBL" id="JACDUR010000003">
    <property type="protein sequence ID" value="MBA2891303.1"/>
    <property type="molecule type" value="Genomic_DNA"/>
</dbReference>
<proteinExistence type="predicted"/>
<name>A0A7W0CHM2_9ACTN</name>
<comment type="caution">
    <text evidence="2">The sequence shown here is derived from an EMBL/GenBank/DDBJ whole genome shotgun (WGS) entry which is preliminary data.</text>
</comment>
<protein>
    <submittedName>
        <fullName evidence="2">Uncharacterized protein</fullName>
    </submittedName>
</protein>
<sequence>MTYPVIDQGTLTAASKRGTFGLGAKERVAGEIPSPLPHQTVVVSDGVTSISSRDRRHGLRADHVIHATSWCLVDMTSKKPVTVQLTLQSSGVDEFTLRVTFACTVTDERLVAEAGHRDLTEPLLTYLKGYHKLYLLGIAHPIADSAQVHDNAQLELGIYVQASPPATRGMQIQLSSIEVLKPEDVLKEQREQEERLKAHRSQQLLMELEREQELTKRGYQRDDQQFAREMAAEEGQTERERQSQTEQTRRLERTYQRDEAEFGQEQRHRAMAADLKLGRMFADATADDPNAVIAHAVVRGDLDGNALIQRVDEAMRLRREDGLREEQRNDRHLEHRWEVEGKLLDSKIALDHERLRLDIEKESRAKQWEVTRDDREWEREKEKLRIEREITIAQQALESDRAANDREWEREKIRLDHAKQARDQDMAAAREQRRWESERESEQWDREQRARDQELQARIAEELIKRGQTDHADLAEVIVGVVRNLTGTPQVSAEQPRQIPGSLESNGSAP</sequence>
<feature type="region of interest" description="Disordered" evidence="1">
    <location>
        <begin position="230"/>
        <end position="252"/>
    </location>
</feature>
<accession>A0A7W0CHM2</accession>
<evidence type="ECO:0000313" key="2">
    <source>
        <dbReference type="EMBL" id="MBA2891303.1"/>
    </source>
</evidence>
<feature type="region of interest" description="Disordered" evidence="1">
    <location>
        <begin position="415"/>
        <end position="452"/>
    </location>
</feature>
<reference evidence="2 3" key="1">
    <citation type="submission" date="2020-07" db="EMBL/GenBank/DDBJ databases">
        <title>Genomic Encyclopedia of Type Strains, Phase IV (KMG-IV): sequencing the most valuable type-strain genomes for metagenomic binning, comparative biology and taxonomic classification.</title>
        <authorList>
            <person name="Goeker M."/>
        </authorList>
    </citation>
    <scope>NUCLEOTIDE SEQUENCE [LARGE SCALE GENOMIC DNA]</scope>
    <source>
        <strain evidence="2 3">DSM 45533</strain>
    </source>
</reference>
<evidence type="ECO:0000313" key="3">
    <source>
        <dbReference type="Proteomes" id="UP000530928"/>
    </source>
</evidence>
<organism evidence="2 3">
    <name type="scientific">Nonomuraea soli</name>
    <dbReference type="NCBI Taxonomy" id="1032476"/>
    <lineage>
        <taxon>Bacteria</taxon>
        <taxon>Bacillati</taxon>
        <taxon>Actinomycetota</taxon>
        <taxon>Actinomycetes</taxon>
        <taxon>Streptosporangiales</taxon>
        <taxon>Streptosporangiaceae</taxon>
        <taxon>Nonomuraea</taxon>
    </lineage>
</organism>
<gene>
    <name evidence="2" type="ORF">HNR30_002644</name>
</gene>
<dbReference type="RefSeq" id="WP_181610119.1">
    <property type="nucleotide sequence ID" value="NZ_BAABAM010000002.1"/>
</dbReference>
<dbReference type="AlphaFoldDB" id="A0A7W0CHM2"/>
<feature type="compositionally biased region" description="Basic and acidic residues" evidence="1">
    <location>
        <begin position="236"/>
        <end position="252"/>
    </location>
</feature>
<evidence type="ECO:0000256" key="1">
    <source>
        <dbReference type="SAM" id="MobiDB-lite"/>
    </source>
</evidence>